<evidence type="ECO:0000256" key="1">
    <source>
        <dbReference type="ARBA" id="ARBA00023015"/>
    </source>
</evidence>
<dbReference type="GO" id="GO:0003677">
    <property type="term" value="F:DNA binding"/>
    <property type="evidence" value="ECO:0007669"/>
    <property type="project" value="UniProtKB-KW"/>
</dbReference>
<sequence>MATAEERAHQKIVELILSRAYAPGDRLVETELAQSLGLSRTPIRNAMRQLVAEGLLEAQDGKGCYVPRLTPEDMRDIFKARIYLEGKAALEAATARTERDVDYVRDLLEREKEHYRAGRLHEYTEINKAFHLVVASMARNPYIEKFARQTFWRSELYIFFFDRFYVPEEPEKPLRDPSQSRSCQEHERIVEAISAGDGTLAEVTMKAHILTTYSLMTRRMPLIPTTGLQPARYV</sequence>
<organism evidence="5 6">
    <name type="scientific">Aminithiophilus ramosus</name>
    <dbReference type="NCBI Taxonomy" id="3029084"/>
    <lineage>
        <taxon>Bacteria</taxon>
        <taxon>Thermotogati</taxon>
        <taxon>Synergistota</taxon>
        <taxon>Synergistia</taxon>
        <taxon>Synergistales</taxon>
        <taxon>Aminithiophilaceae</taxon>
        <taxon>Aminithiophilus</taxon>
    </lineage>
</organism>
<protein>
    <submittedName>
        <fullName evidence="5">GntR family transcriptional regulator</fullName>
    </submittedName>
</protein>
<evidence type="ECO:0000256" key="2">
    <source>
        <dbReference type="ARBA" id="ARBA00023125"/>
    </source>
</evidence>
<name>A0A9Q7AI64_9BACT</name>
<dbReference type="PANTHER" id="PTHR43537">
    <property type="entry name" value="TRANSCRIPTIONAL REGULATOR, GNTR FAMILY"/>
    <property type="match status" value="1"/>
</dbReference>
<dbReference type="Pfam" id="PF00392">
    <property type="entry name" value="GntR"/>
    <property type="match status" value="1"/>
</dbReference>
<dbReference type="SUPFAM" id="SSF46785">
    <property type="entry name" value="Winged helix' DNA-binding domain"/>
    <property type="match status" value="1"/>
</dbReference>
<dbReference type="AlphaFoldDB" id="A0A9Q7AI64"/>
<reference evidence="6" key="1">
    <citation type="submission" date="2021-04" db="EMBL/GenBank/DDBJ databases">
        <title>A novel Synergistetes isolate from a pyrite-forming mixed culture.</title>
        <authorList>
            <person name="Bunk B."/>
            <person name="Sproer C."/>
            <person name="Spring S."/>
            <person name="Pester M."/>
        </authorList>
    </citation>
    <scope>NUCLEOTIDE SEQUENCE [LARGE SCALE GENOMIC DNA]</scope>
    <source>
        <strain evidence="6">J.5.4.2-T.3.5.2</strain>
    </source>
</reference>
<keyword evidence="1" id="KW-0805">Transcription regulation</keyword>
<dbReference type="InterPro" id="IPR011711">
    <property type="entry name" value="GntR_C"/>
</dbReference>
<dbReference type="Gene3D" id="1.20.120.530">
    <property type="entry name" value="GntR ligand-binding domain-like"/>
    <property type="match status" value="1"/>
</dbReference>
<dbReference type="InterPro" id="IPR000524">
    <property type="entry name" value="Tscrpt_reg_HTH_GntR"/>
</dbReference>
<dbReference type="PROSITE" id="PS50949">
    <property type="entry name" value="HTH_GNTR"/>
    <property type="match status" value="1"/>
</dbReference>
<dbReference type="EMBL" id="CP072943">
    <property type="protein sequence ID" value="QTX33394.1"/>
    <property type="molecule type" value="Genomic_DNA"/>
</dbReference>
<keyword evidence="6" id="KW-1185">Reference proteome</keyword>
<dbReference type="SMART" id="SM00895">
    <property type="entry name" value="FCD"/>
    <property type="match status" value="1"/>
</dbReference>
<dbReference type="GO" id="GO:0003700">
    <property type="term" value="F:DNA-binding transcription factor activity"/>
    <property type="evidence" value="ECO:0007669"/>
    <property type="project" value="InterPro"/>
</dbReference>
<dbReference type="Gene3D" id="1.10.10.10">
    <property type="entry name" value="Winged helix-like DNA-binding domain superfamily/Winged helix DNA-binding domain"/>
    <property type="match status" value="1"/>
</dbReference>
<dbReference type="PANTHER" id="PTHR43537:SF5">
    <property type="entry name" value="UXU OPERON TRANSCRIPTIONAL REGULATOR"/>
    <property type="match status" value="1"/>
</dbReference>
<dbReference type="InterPro" id="IPR036388">
    <property type="entry name" value="WH-like_DNA-bd_sf"/>
</dbReference>
<proteinExistence type="predicted"/>
<dbReference type="SUPFAM" id="SSF48008">
    <property type="entry name" value="GntR ligand-binding domain-like"/>
    <property type="match status" value="1"/>
</dbReference>
<keyword evidence="3" id="KW-0804">Transcription</keyword>
<dbReference type="RefSeq" id="WP_274374680.1">
    <property type="nucleotide sequence ID" value="NZ_CP072943.1"/>
</dbReference>
<accession>A0A9Q7AI64</accession>
<dbReference type="CDD" id="cd07377">
    <property type="entry name" value="WHTH_GntR"/>
    <property type="match status" value="1"/>
</dbReference>
<evidence type="ECO:0000259" key="4">
    <source>
        <dbReference type="PROSITE" id="PS50949"/>
    </source>
</evidence>
<dbReference type="InterPro" id="IPR036390">
    <property type="entry name" value="WH_DNA-bd_sf"/>
</dbReference>
<dbReference type="InterPro" id="IPR008920">
    <property type="entry name" value="TF_FadR/GntR_C"/>
</dbReference>
<dbReference type="PRINTS" id="PR00035">
    <property type="entry name" value="HTHGNTR"/>
</dbReference>
<evidence type="ECO:0000313" key="5">
    <source>
        <dbReference type="EMBL" id="QTX33394.1"/>
    </source>
</evidence>
<dbReference type="Pfam" id="PF07729">
    <property type="entry name" value="FCD"/>
    <property type="match status" value="1"/>
</dbReference>
<dbReference type="KEGG" id="aram:KAR29_05845"/>
<keyword evidence="2" id="KW-0238">DNA-binding</keyword>
<dbReference type="Proteomes" id="UP000671879">
    <property type="component" value="Chromosome"/>
</dbReference>
<evidence type="ECO:0000313" key="6">
    <source>
        <dbReference type="Proteomes" id="UP000671879"/>
    </source>
</evidence>
<dbReference type="SMART" id="SM00345">
    <property type="entry name" value="HTH_GNTR"/>
    <property type="match status" value="1"/>
</dbReference>
<gene>
    <name evidence="5" type="ORF">KAR29_05845</name>
</gene>
<feature type="domain" description="HTH gntR-type" evidence="4">
    <location>
        <begin position="2"/>
        <end position="69"/>
    </location>
</feature>
<evidence type="ECO:0000256" key="3">
    <source>
        <dbReference type="ARBA" id="ARBA00023163"/>
    </source>
</evidence>